<dbReference type="InterPro" id="IPR038725">
    <property type="entry name" value="YdaG_split_barrel_FMN-bd"/>
</dbReference>
<dbReference type="InterPro" id="IPR012349">
    <property type="entry name" value="Split_barrel_FMN-bd"/>
</dbReference>
<proteinExistence type="predicted"/>
<sequence length="139" mass="15768">MADKTLKEIATKMAKLDIALLTTHTSRGQLSSRPMSNNGDVEYDGNSYYFTFEESRTVKDITENQHVNLGLSGPKGLYISIVGNAHLIRQRATMQQHWVPDLEKWFKDGLDTPGVVLVRVEAKRIKYWQGEDEGELTVQ</sequence>
<evidence type="ECO:0000259" key="1">
    <source>
        <dbReference type="Pfam" id="PF16242"/>
    </source>
</evidence>
<dbReference type="RefSeq" id="WP_140468518.1">
    <property type="nucleotide sequence ID" value="NZ_RCYZ01000007.1"/>
</dbReference>
<feature type="domain" description="General stress protein FMN-binding split barrel" evidence="1">
    <location>
        <begin position="6"/>
        <end position="131"/>
    </location>
</feature>
<dbReference type="SUPFAM" id="SSF50475">
    <property type="entry name" value="FMN-binding split barrel"/>
    <property type="match status" value="1"/>
</dbReference>
<protein>
    <submittedName>
        <fullName evidence="2">Pyridoxamine 5'-phosphate oxidase</fullName>
    </submittedName>
</protein>
<dbReference type="InterPro" id="IPR052917">
    <property type="entry name" value="Stress-Dev_Protein"/>
</dbReference>
<organism evidence="2 3">
    <name type="scientific">Hymenobacter nivis</name>
    <dbReference type="NCBI Taxonomy" id="1850093"/>
    <lineage>
        <taxon>Bacteria</taxon>
        <taxon>Pseudomonadati</taxon>
        <taxon>Bacteroidota</taxon>
        <taxon>Cytophagia</taxon>
        <taxon>Cytophagales</taxon>
        <taxon>Hymenobacteraceae</taxon>
        <taxon>Hymenobacter</taxon>
    </lineage>
</organism>
<dbReference type="Pfam" id="PF16242">
    <property type="entry name" value="Pyrid_ox_like"/>
    <property type="match status" value="1"/>
</dbReference>
<accession>A0A502GNA7</accession>
<name>A0A502GNA7_9BACT</name>
<dbReference type="PANTHER" id="PTHR34818">
    <property type="entry name" value="PROTEIN BLI-3"/>
    <property type="match status" value="1"/>
</dbReference>
<dbReference type="OrthoDB" id="9795235at2"/>
<reference evidence="2 3" key="1">
    <citation type="journal article" date="2019" name="Environ. Microbiol.">
        <title>Species interactions and distinct microbial communities in high Arctic permafrost affected cryosols are associated with the CH4 and CO2 gas fluxes.</title>
        <authorList>
            <person name="Altshuler I."/>
            <person name="Hamel J."/>
            <person name="Turney S."/>
            <person name="Magnuson E."/>
            <person name="Levesque R."/>
            <person name="Greer C."/>
            <person name="Whyte L.G."/>
        </authorList>
    </citation>
    <scope>NUCLEOTIDE SEQUENCE [LARGE SCALE GENOMIC DNA]</scope>
    <source>
        <strain evidence="2 3">S9.2P</strain>
    </source>
</reference>
<dbReference type="EMBL" id="RCYZ01000007">
    <property type="protein sequence ID" value="TPG63639.1"/>
    <property type="molecule type" value="Genomic_DNA"/>
</dbReference>
<comment type="caution">
    <text evidence="2">The sequence shown here is derived from an EMBL/GenBank/DDBJ whole genome shotgun (WGS) entry which is preliminary data.</text>
</comment>
<evidence type="ECO:0000313" key="3">
    <source>
        <dbReference type="Proteomes" id="UP000317646"/>
    </source>
</evidence>
<dbReference type="PANTHER" id="PTHR34818:SF1">
    <property type="entry name" value="PROTEIN BLI-3"/>
    <property type="match status" value="1"/>
</dbReference>
<gene>
    <name evidence="2" type="ORF">EAH73_16430</name>
</gene>
<dbReference type="Gene3D" id="2.30.110.10">
    <property type="entry name" value="Electron Transport, Fmn-binding Protein, Chain A"/>
    <property type="match status" value="1"/>
</dbReference>
<dbReference type="AlphaFoldDB" id="A0A502GNA7"/>
<evidence type="ECO:0000313" key="2">
    <source>
        <dbReference type="EMBL" id="TPG63639.1"/>
    </source>
</evidence>
<dbReference type="Proteomes" id="UP000317646">
    <property type="component" value="Unassembled WGS sequence"/>
</dbReference>
<keyword evidence="3" id="KW-1185">Reference proteome</keyword>